<evidence type="ECO:0000313" key="4">
    <source>
        <dbReference type="Proteomes" id="UP000695264"/>
    </source>
</evidence>
<dbReference type="Proteomes" id="UP000695264">
    <property type="component" value="Unassembled WGS sequence"/>
</dbReference>
<gene>
    <name evidence="3" type="ORF">HCK00_10020</name>
</gene>
<feature type="region of interest" description="Disordered" evidence="1">
    <location>
        <begin position="186"/>
        <end position="278"/>
    </location>
</feature>
<dbReference type="Pfam" id="PF13676">
    <property type="entry name" value="TIR_2"/>
    <property type="match status" value="1"/>
</dbReference>
<protein>
    <submittedName>
        <fullName evidence="3">Toll/interleukin-1 receptor domain-containing protein</fullName>
    </submittedName>
</protein>
<dbReference type="SUPFAM" id="SSF52200">
    <property type="entry name" value="Toll/Interleukin receptor TIR domain"/>
    <property type="match status" value="1"/>
</dbReference>
<organism evidence="3 4">
    <name type="scientific">Streptomyces zingiberis</name>
    <dbReference type="NCBI Taxonomy" id="2053010"/>
    <lineage>
        <taxon>Bacteria</taxon>
        <taxon>Bacillati</taxon>
        <taxon>Actinomycetota</taxon>
        <taxon>Actinomycetes</taxon>
        <taxon>Kitasatosporales</taxon>
        <taxon>Streptomycetaceae</taxon>
        <taxon>Streptomyces</taxon>
    </lineage>
</organism>
<keyword evidence="4" id="KW-1185">Reference proteome</keyword>
<dbReference type="InterPro" id="IPR035897">
    <property type="entry name" value="Toll_tir_struct_dom_sf"/>
</dbReference>
<sequence length="278" mass="30124">MSEVFVNYRTGDGDQAATLIARELNNRFGDGTAFRASDSIKPGRTFPVELLQGVRRSSVLLSVIGPAWTKSGGLGRSNDWVSKEIVEALDCHIPLLPVLLGRATARLDPASLPAGLAQLAEIQSLRLDMQTSEADLARIGDTLADLVPALGARDRAAAEERETGEVRNSISEVRGTAVQSRDFTGDVGHNVVKDSRGPVHTGSGNLYQNSPHYQDAQHYQGSAHYEGSAHYQNSRHHQDSHHFTGEGTTYVAGDNHQGIRHQQTTGRPAEREGEDGDR</sequence>
<reference evidence="3 4" key="1">
    <citation type="submission" date="2020-03" db="EMBL/GenBank/DDBJ databases">
        <title>WGS of actinomycetes isolated from Thailand.</title>
        <authorList>
            <person name="Thawai C."/>
        </authorList>
    </citation>
    <scope>NUCLEOTIDE SEQUENCE [LARGE SCALE GENOMIC DNA]</scope>
    <source>
        <strain evidence="3 4">PLAI 1-29</strain>
    </source>
</reference>
<dbReference type="PROSITE" id="PS50104">
    <property type="entry name" value="TIR"/>
    <property type="match status" value="1"/>
</dbReference>
<dbReference type="EMBL" id="JAATEN010000006">
    <property type="protein sequence ID" value="NJQ00859.1"/>
    <property type="molecule type" value="Genomic_DNA"/>
</dbReference>
<evidence type="ECO:0000259" key="2">
    <source>
        <dbReference type="PROSITE" id="PS50104"/>
    </source>
</evidence>
<comment type="caution">
    <text evidence="3">The sequence shown here is derived from an EMBL/GenBank/DDBJ whole genome shotgun (WGS) entry which is preliminary data.</text>
</comment>
<accession>A0ABX1C1U1</accession>
<feature type="compositionally biased region" description="Polar residues" evidence="1">
    <location>
        <begin position="202"/>
        <end position="220"/>
    </location>
</feature>
<name>A0ABX1C1U1_9ACTN</name>
<dbReference type="InterPro" id="IPR000157">
    <property type="entry name" value="TIR_dom"/>
</dbReference>
<evidence type="ECO:0000256" key="1">
    <source>
        <dbReference type="SAM" id="MobiDB-lite"/>
    </source>
</evidence>
<evidence type="ECO:0000313" key="3">
    <source>
        <dbReference type="EMBL" id="NJQ00859.1"/>
    </source>
</evidence>
<keyword evidence="3" id="KW-0675">Receptor</keyword>
<dbReference type="RefSeq" id="WP_168101469.1">
    <property type="nucleotide sequence ID" value="NZ_JAATEN010000006.1"/>
</dbReference>
<feature type="domain" description="TIR" evidence="2">
    <location>
        <begin position="1"/>
        <end position="143"/>
    </location>
</feature>
<proteinExistence type="predicted"/>
<dbReference type="Gene3D" id="3.40.50.10140">
    <property type="entry name" value="Toll/interleukin-1 receptor homology (TIR) domain"/>
    <property type="match status" value="1"/>
</dbReference>